<dbReference type="InterPro" id="IPR050281">
    <property type="entry name" value="Flavin_monoamine_oxidase"/>
</dbReference>
<evidence type="ECO:0000256" key="3">
    <source>
        <dbReference type="PIRSR" id="PIRSR601613-1"/>
    </source>
</evidence>
<protein>
    <recommendedName>
        <fullName evidence="4">Amine oxidase</fullName>
        <ecNumber evidence="4">1.4.3.-</ecNumber>
    </recommendedName>
</protein>
<keyword evidence="2 4" id="KW-0560">Oxidoreductase</keyword>
<proteinExistence type="inferred from homology"/>
<dbReference type="Gene3D" id="3.90.660.10">
    <property type="match status" value="1"/>
</dbReference>
<evidence type="ECO:0000256" key="2">
    <source>
        <dbReference type="ARBA" id="ARBA00023002"/>
    </source>
</evidence>
<keyword evidence="8" id="KW-1185">Reference proteome</keyword>
<dbReference type="EC" id="1.4.3.-" evidence="4"/>
<keyword evidence="5" id="KW-0732">Signal</keyword>
<keyword evidence="4" id="KW-0285">Flavoprotein</keyword>
<evidence type="ECO:0000259" key="6">
    <source>
        <dbReference type="Pfam" id="PF01593"/>
    </source>
</evidence>
<accession>A0A6A6TW40</accession>
<feature type="binding site" evidence="3">
    <location>
        <position position="273"/>
    </location>
    <ligand>
        <name>FAD</name>
        <dbReference type="ChEBI" id="CHEBI:57692"/>
    </ligand>
</feature>
<evidence type="ECO:0000256" key="5">
    <source>
        <dbReference type="SAM" id="SignalP"/>
    </source>
</evidence>
<dbReference type="PANTHER" id="PTHR10742:SF313">
    <property type="entry name" value="AMINE OXIDASE"/>
    <property type="match status" value="1"/>
</dbReference>
<reference evidence="7" key="1">
    <citation type="journal article" date="2020" name="Stud. Mycol.">
        <title>101 Dothideomycetes genomes: a test case for predicting lifestyles and emergence of pathogens.</title>
        <authorList>
            <person name="Haridas S."/>
            <person name="Albert R."/>
            <person name="Binder M."/>
            <person name="Bloem J."/>
            <person name="Labutti K."/>
            <person name="Salamov A."/>
            <person name="Andreopoulos B."/>
            <person name="Baker S."/>
            <person name="Barry K."/>
            <person name="Bills G."/>
            <person name="Bluhm B."/>
            <person name="Cannon C."/>
            <person name="Castanera R."/>
            <person name="Culley D."/>
            <person name="Daum C."/>
            <person name="Ezra D."/>
            <person name="Gonzalez J."/>
            <person name="Henrissat B."/>
            <person name="Kuo A."/>
            <person name="Liang C."/>
            <person name="Lipzen A."/>
            <person name="Lutzoni F."/>
            <person name="Magnuson J."/>
            <person name="Mondo S."/>
            <person name="Nolan M."/>
            <person name="Ohm R."/>
            <person name="Pangilinan J."/>
            <person name="Park H.-J."/>
            <person name="Ramirez L."/>
            <person name="Alfaro M."/>
            <person name="Sun H."/>
            <person name="Tritt A."/>
            <person name="Yoshinaga Y."/>
            <person name="Zwiers L.-H."/>
            <person name="Turgeon B."/>
            <person name="Goodwin S."/>
            <person name="Spatafora J."/>
            <person name="Crous P."/>
            <person name="Grigoriev I."/>
        </authorList>
    </citation>
    <scope>NUCLEOTIDE SEQUENCE</scope>
    <source>
        <strain evidence="7">CBS 115976</strain>
    </source>
</reference>
<dbReference type="PRINTS" id="PR00757">
    <property type="entry name" value="AMINEOXDASEF"/>
</dbReference>
<evidence type="ECO:0000313" key="8">
    <source>
        <dbReference type="Proteomes" id="UP000799302"/>
    </source>
</evidence>
<sequence>MRYLSSRLTTAAILLATAHTVSAVAIPPLPVKRQSYNGHTCTRTKVAILGAGIAGITTAQALHNQSISDFVIVEYQDTIGGRVHNADFGKGPDEAPFIVEYGANWAQGLGSPGGPENPIWTFEKKWNISNTPSDFDKFLTYNESGAFDFLDELAAFEAIMDKLDAEAGEILLNNLQDRTVREGLSLVGWKPEQRPNPRAADAVEWFVWDGEQSYTPAESSLVFGAAVSNFTFKQYSDENNFIIDQRGHNTWIKGEASLYLSEDDPRLMLNTIVTNISYSDQGVIVVNEDGSCIEADYAVCTFSIGVLQHDVVTFEPALPDWKHTAIEMFQMGTYTKIFLQFPYKFWGNDSALADIQFFLYADPIQRGWYPIWQSLDTEGFFPGSGILFVTVVNRESYRVERQSNEDTLAEVMEVLRSMFPDIEVPTPDYIQYPRWTQTPWAYGSFSNWPPGTTLEMHQNLRANVDRLWFAGEHTSSSYFGYMQGAWFEGRDIGGRLAGLLGAECTNEGPGDGACGEMEHYETLHGTTTADEYDIGNGWDTSSFQEDGVIVVSYDGE</sequence>
<evidence type="ECO:0000256" key="1">
    <source>
        <dbReference type="ARBA" id="ARBA00001974"/>
    </source>
</evidence>
<gene>
    <name evidence="7" type="ORF">BT63DRAFT_429817</name>
</gene>
<dbReference type="OrthoDB" id="7777654at2759"/>
<name>A0A6A6TW40_9PEZI</name>
<dbReference type="GO" id="GO:0006598">
    <property type="term" value="P:polyamine catabolic process"/>
    <property type="evidence" value="ECO:0007669"/>
    <property type="project" value="TreeGrafter"/>
</dbReference>
<evidence type="ECO:0000256" key="4">
    <source>
        <dbReference type="RuleBase" id="RU362067"/>
    </source>
</evidence>
<feature type="signal peptide" evidence="5">
    <location>
        <begin position="1"/>
        <end position="23"/>
    </location>
</feature>
<dbReference type="Gene3D" id="3.50.50.60">
    <property type="entry name" value="FAD/NAD(P)-binding domain"/>
    <property type="match status" value="1"/>
</dbReference>
<dbReference type="Pfam" id="PF01593">
    <property type="entry name" value="Amino_oxidase"/>
    <property type="match status" value="1"/>
</dbReference>
<dbReference type="InterPro" id="IPR036188">
    <property type="entry name" value="FAD/NAD-bd_sf"/>
</dbReference>
<organism evidence="7 8">
    <name type="scientific">Microthyrium microscopicum</name>
    <dbReference type="NCBI Taxonomy" id="703497"/>
    <lineage>
        <taxon>Eukaryota</taxon>
        <taxon>Fungi</taxon>
        <taxon>Dikarya</taxon>
        <taxon>Ascomycota</taxon>
        <taxon>Pezizomycotina</taxon>
        <taxon>Dothideomycetes</taxon>
        <taxon>Dothideomycetes incertae sedis</taxon>
        <taxon>Microthyriales</taxon>
        <taxon>Microthyriaceae</taxon>
        <taxon>Microthyrium</taxon>
    </lineage>
</organism>
<keyword evidence="4" id="KW-0274">FAD</keyword>
<dbReference type="SUPFAM" id="SSF54373">
    <property type="entry name" value="FAD-linked reductases, C-terminal domain"/>
    <property type="match status" value="1"/>
</dbReference>
<evidence type="ECO:0000313" key="7">
    <source>
        <dbReference type="EMBL" id="KAF2664315.1"/>
    </source>
</evidence>
<comment type="cofactor">
    <cofactor evidence="1 4">
        <name>FAD</name>
        <dbReference type="ChEBI" id="CHEBI:57692"/>
    </cofactor>
</comment>
<dbReference type="AlphaFoldDB" id="A0A6A6TW40"/>
<dbReference type="SUPFAM" id="SSF51905">
    <property type="entry name" value="FAD/NAD(P)-binding domain"/>
    <property type="match status" value="1"/>
</dbReference>
<dbReference type="PANTHER" id="PTHR10742">
    <property type="entry name" value="FLAVIN MONOAMINE OXIDASE"/>
    <property type="match status" value="1"/>
</dbReference>
<dbReference type="Proteomes" id="UP000799302">
    <property type="component" value="Unassembled WGS sequence"/>
</dbReference>
<feature type="chain" id="PRO_5025523612" description="Amine oxidase" evidence="5">
    <location>
        <begin position="24"/>
        <end position="556"/>
    </location>
</feature>
<comment type="similarity">
    <text evidence="4">Belongs to the flavin monoamine oxidase family.</text>
</comment>
<dbReference type="InterPro" id="IPR001613">
    <property type="entry name" value="Flavin_amine_oxidase"/>
</dbReference>
<dbReference type="EMBL" id="MU004243">
    <property type="protein sequence ID" value="KAF2664315.1"/>
    <property type="molecule type" value="Genomic_DNA"/>
</dbReference>
<dbReference type="InterPro" id="IPR002937">
    <property type="entry name" value="Amino_oxidase"/>
</dbReference>
<feature type="domain" description="Amine oxidase" evidence="6">
    <location>
        <begin position="53"/>
        <end position="490"/>
    </location>
</feature>
<dbReference type="GO" id="GO:0016491">
    <property type="term" value="F:oxidoreductase activity"/>
    <property type="evidence" value="ECO:0007669"/>
    <property type="project" value="UniProtKB-KW"/>
</dbReference>